<keyword evidence="6 9" id="KW-0378">Hydrolase</keyword>
<keyword evidence="5 9" id="KW-0255">Endonuclease</keyword>
<dbReference type="SUPFAM" id="SSF143430">
    <property type="entry name" value="TTP0101/SSO1404-like"/>
    <property type="match status" value="1"/>
</dbReference>
<dbReference type="PANTHER" id="PTHR34405">
    <property type="entry name" value="CRISPR-ASSOCIATED ENDORIBONUCLEASE CAS2"/>
    <property type="match status" value="1"/>
</dbReference>
<gene>
    <name evidence="9 10" type="primary">cas2</name>
    <name evidence="10" type="ORF">E2F50_21755</name>
</gene>
<name>A0A4R5U6F2_9HYPH</name>
<dbReference type="CDD" id="cd09725">
    <property type="entry name" value="Cas2_I_II_III"/>
    <property type="match status" value="1"/>
</dbReference>
<dbReference type="NCBIfam" id="TIGR01573">
    <property type="entry name" value="cas2"/>
    <property type="match status" value="1"/>
</dbReference>
<evidence type="ECO:0000256" key="2">
    <source>
        <dbReference type="ARBA" id="ARBA00009959"/>
    </source>
</evidence>
<dbReference type="OrthoDB" id="9798176at2"/>
<comment type="cofactor">
    <cofactor evidence="1 9">
        <name>Mg(2+)</name>
        <dbReference type="ChEBI" id="CHEBI:18420"/>
    </cofactor>
</comment>
<organism evidence="10 11">
    <name type="scientific">Rhizobium deserti</name>
    <dbReference type="NCBI Taxonomy" id="2547961"/>
    <lineage>
        <taxon>Bacteria</taxon>
        <taxon>Pseudomonadati</taxon>
        <taxon>Pseudomonadota</taxon>
        <taxon>Alphaproteobacteria</taxon>
        <taxon>Hyphomicrobiales</taxon>
        <taxon>Rhizobiaceae</taxon>
        <taxon>Rhizobium/Agrobacterium group</taxon>
        <taxon>Rhizobium</taxon>
    </lineage>
</organism>
<keyword evidence="8 9" id="KW-0051">Antiviral defense</keyword>
<comment type="caution">
    <text evidence="10">The sequence shown here is derived from an EMBL/GenBank/DDBJ whole genome shotgun (WGS) entry which is preliminary data.</text>
</comment>
<evidence type="ECO:0000313" key="11">
    <source>
        <dbReference type="Proteomes" id="UP000295238"/>
    </source>
</evidence>
<comment type="similarity">
    <text evidence="2 9">Belongs to the CRISPR-associated endoribonuclease Cas2 protein family.</text>
</comment>
<dbReference type="Gene3D" id="3.30.70.240">
    <property type="match status" value="1"/>
</dbReference>
<dbReference type="HAMAP" id="MF_01471">
    <property type="entry name" value="Cas2"/>
    <property type="match status" value="1"/>
</dbReference>
<evidence type="ECO:0000256" key="4">
    <source>
        <dbReference type="ARBA" id="ARBA00022723"/>
    </source>
</evidence>
<dbReference type="EC" id="3.1.-.-" evidence="9"/>
<dbReference type="AlphaFoldDB" id="A0A4R5U6F2"/>
<dbReference type="RefSeq" id="WP_133318295.1">
    <property type="nucleotide sequence ID" value="NZ_SMTL01000009.1"/>
</dbReference>
<evidence type="ECO:0000313" key="10">
    <source>
        <dbReference type="EMBL" id="TDK29830.1"/>
    </source>
</evidence>
<evidence type="ECO:0000256" key="1">
    <source>
        <dbReference type="ARBA" id="ARBA00001946"/>
    </source>
</evidence>
<evidence type="ECO:0000256" key="8">
    <source>
        <dbReference type="ARBA" id="ARBA00023118"/>
    </source>
</evidence>
<dbReference type="PANTHER" id="PTHR34405:SF3">
    <property type="entry name" value="CRISPR-ASSOCIATED ENDORIBONUCLEASE CAS2 3"/>
    <property type="match status" value="1"/>
</dbReference>
<protein>
    <recommendedName>
        <fullName evidence="9">CRISPR-associated endoribonuclease Cas2</fullName>
        <ecNumber evidence="9">3.1.-.-</ecNumber>
    </recommendedName>
</protein>
<accession>A0A4R5U6F2</accession>
<comment type="subunit">
    <text evidence="9">Homodimer, forms a heterotetramer with a Cas1 homodimer.</text>
</comment>
<evidence type="ECO:0000256" key="6">
    <source>
        <dbReference type="ARBA" id="ARBA00022801"/>
    </source>
</evidence>
<proteinExistence type="inferred from homology"/>
<feature type="binding site" evidence="9">
    <location>
        <position position="13"/>
    </location>
    <ligand>
        <name>Mg(2+)</name>
        <dbReference type="ChEBI" id="CHEBI:18420"/>
        <note>catalytic</note>
    </ligand>
</feature>
<dbReference type="GO" id="GO:0051607">
    <property type="term" value="P:defense response to virus"/>
    <property type="evidence" value="ECO:0007669"/>
    <property type="project" value="UniProtKB-UniRule"/>
</dbReference>
<dbReference type="InterPro" id="IPR021127">
    <property type="entry name" value="CRISPR_associated_Cas2"/>
</dbReference>
<keyword evidence="7 9" id="KW-0460">Magnesium</keyword>
<keyword evidence="3 9" id="KW-0540">Nuclease</keyword>
<dbReference type="GO" id="GO:0043571">
    <property type="term" value="P:maintenance of CRISPR repeat elements"/>
    <property type="evidence" value="ECO:0007669"/>
    <property type="project" value="UniProtKB-UniRule"/>
</dbReference>
<dbReference type="Proteomes" id="UP000295238">
    <property type="component" value="Unassembled WGS sequence"/>
</dbReference>
<evidence type="ECO:0000256" key="9">
    <source>
        <dbReference type="HAMAP-Rule" id="MF_01471"/>
    </source>
</evidence>
<dbReference type="EMBL" id="SMTL01000009">
    <property type="protein sequence ID" value="TDK29830.1"/>
    <property type="molecule type" value="Genomic_DNA"/>
</dbReference>
<dbReference type="GO" id="GO:0004521">
    <property type="term" value="F:RNA endonuclease activity"/>
    <property type="evidence" value="ECO:0007669"/>
    <property type="project" value="InterPro"/>
</dbReference>
<dbReference type="Pfam" id="PF09827">
    <property type="entry name" value="CRISPR_Cas2"/>
    <property type="match status" value="1"/>
</dbReference>
<reference evidence="10 11" key="1">
    <citation type="submission" date="2019-03" db="EMBL/GenBank/DDBJ databases">
        <title>Rhizobium sp. nov., an bacterium isolated from biocrust in Mu Us Desert.</title>
        <authorList>
            <person name="Lixiong L."/>
        </authorList>
    </citation>
    <scope>NUCLEOTIDE SEQUENCE [LARGE SCALE GENOMIC DNA]</scope>
    <source>
        <strain evidence="10 11">SPY-1</strain>
    </source>
</reference>
<keyword evidence="4 9" id="KW-0479">Metal-binding</keyword>
<sequence>MPRDTPLRVLCYDISNDAARRRVAVILEDNASRVQFSVFETRLNNAQLKRLIERIEPILAMGDSLRVYTIHTTGEKHYAVHGHGAPIETDANYWLLERKTEDSASDHHKARAICRKSSKGFMIRFSRRSHVKWALLLQIPFYFSER</sequence>
<dbReference type="GO" id="GO:0016787">
    <property type="term" value="F:hydrolase activity"/>
    <property type="evidence" value="ECO:0007669"/>
    <property type="project" value="UniProtKB-KW"/>
</dbReference>
<comment type="function">
    <text evidence="9">CRISPR (clustered regularly interspaced short palindromic repeat), is an adaptive immune system that provides protection against mobile genetic elements (viruses, transposable elements and conjugative plasmids). CRISPR clusters contain sequences complementary to antecedent mobile elements and target invading nucleic acids. CRISPR clusters are transcribed and processed into CRISPR RNA (crRNA). Functions as a ssRNA-specific endoribonuclease. Involved in the integration of spacer DNA into the CRISPR cassette.</text>
</comment>
<dbReference type="InterPro" id="IPR019199">
    <property type="entry name" value="Virulence_VapD/CRISPR_Cas2"/>
</dbReference>
<keyword evidence="11" id="KW-1185">Reference proteome</keyword>
<dbReference type="GO" id="GO:0046872">
    <property type="term" value="F:metal ion binding"/>
    <property type="evidence" value="ECO:0007669"/>
    <property type="project" value="UniProtKB-UniRule"/>
</dbReference>
<evidence type="ECO:0000256" key="7">
    <source>
        <dbReference type="ARBA" id="ARBA00022842"/>
    </source>
</evidence>
<evidence type="ECO:0000256" key="5">
    <source>
        <dbReference type="ARBA" id="ARBA00022759"/>
    </source>
</evidence>
<evidence type="ECO:0000256" key="3">
    <source>
        <dbReference type="ARBA" id="ARBA00022722"/>
    </source>
</evidence>